<evidence type="ECO:0000256" key="3">
    <source>
        <dbReference type="ARBA" id="ARBA00022692"/>
    </source>
</evidence>
<comment type="caution">
    <text evidence="7">The sequence shown here is derived from an EMBL/GenBank/DDBJ whole genome shotgun (WGS) entry which is preliminary data.</text>
</comment>
<dbReference type="PANTHER" id="PTHR30086">
    <property type="entry name" value="ARGININE EXPORTER PROTEIN ARGO"/>
    <property type="match status" value="1"/>
</dbReference>
<evidence type="ECO:0000313" key="8">
    <source>
        <dbReference type="Proteomes" id="UP001500711"/>
    </source>
</evidence>
<organism evidence="7 8">
    <name type="scientific">Lentzea roselyniae</name>
    <dbReference type="NCBI Taxonomy" id="531940"/>
    <lineage>
        <taxon>Bacteria</taxon>
        <taxon>Bacillati</taxon>
        <taxon>Actinomycetota</taxon>
        <taxon>Actinomycetes</taxon>
        <taxon>Pseudonocardiales</taxon>
        <taxon>Pseudonocardiaceae</taxon>
        <taxon>Lentzea</taxon>
    </lineage>
</organism>
<evidence type="ECO:0000256" key="4">
    <source>
        <dbReference type="ARBA" id="ARBA00022989"/>
    </source>
</evidence>
<feature type="transmembrane region" description="Helical" evidence="6">
    <location>
        <begin position="126"/>
        <end position="147"/>
    </location>
</feature>
<dbReference type="Pfam" id="PF01810">
    <property type="entry name" value="LysE"/>
    <property type="match status" value="1"/>
</dbReference>
<dbReference type="PIRSF" id="PIRSF006324">
    <property type="entry name" value="LeuE"/>
    <property type="match status" value="1"/>
</dbReference>
<reference evidence="8" key="1">
    <citation type="journal article" date="2019" name="Int. J. Syst. Evol. Microbiol.">
        <title>The Global Catalogue of Microorganisms (GCM) 10K type strain sequencing project: providing services to taxonomists for standard genome sequencing and annotation.</title>
        <authorList>
            <consortium name="The Broad Institute Genomics Platform"/>
            <consortium name="The Broad Institute Genome Sequencing Center for Infectious Disease"/>
            <person name="Wu L."/>
            <person name="Ma J."/>
        </authorList>
    </citation>
    <scope>NUCLEOTIDE SEQUENCE [LARGE SCALE GENOMIC DNA]</scope>
    <source>
        <strain evidence="8">JCM 17494</strain>
    </source>
</reference>
<sequence>MRNKIWLCFLDRLSGTVIDMSLAFLITTLIAVATPGTGVLYTLSAGLAHGRRASVIAAFGCTLGIVPQVVATVTGLAALLHASALAFEIVKYLGVAYLVFLAWSTLRDKSELVVSADAPRASATKIIVNAVLLNVLNPKLTIFFVAFLPQFATTPAQMVQLSAVFMAMTFAGFVVYGLFAASMRDQVLSRPRVMVWLRRCFAASFAALGVKLALT</sequence>
<proteinExistence type="predicted"/>
<gene>
    <name evidence="7" type="ORF">GCM10022267_40370</name>
</gene>
<dbReference type="InterPro" id="IPR001123">
    <property type="entry name" value="LeuE-type"/>
</dbReference>
<name>A0ABP7B5B7_9PSEU</name>
<protein>
    <submittedName>
        <fullName evidence="7">LysE family translocator</fullName>
    </submittedName>
</protein>
<feature type="transmembrane region" description="Helical" evidence="6">
    <location>
        <begin position="89"/>
        <end position="106"/>
    </location>
</feature>
<keyword evidence="2" id="KW-1003">Cell membrane</keyword>
<dbReference type="EMBL" id="BAABBE010000010">
    <property type="protein sequence ID" value="GAA3649857.1"/>
    <property type="molecule type" value="Genomic_DNA"/>
</dbReference>
<feature type="transmembrane region" description="Helical" evidence="6">
    <location>
        <begin position="20"/>
        <end position="43"/>
    </location>
</feature>
<keyword evidence="4 6" id="KW-1133">Transmembrane helix</keyword>
<evidence type="ECO:0000256" key="5">
    <source>
        <dbReference type="ARBA" id="ARBA00023136"/>
    </source>
</evidence>
<dbReference type="Proteomes" id="UP001500711">
    <property type="component" value="Unassembled WGS sequence"/>
</dbReference>
<feature type="transmembrane region" description="Helical" evidence="6">
    <location>
        <begin position="159"/>
        <end position="181"/>
    </location>
</feature>
<feature type="transmembrane region" description="Helical" evidence="6">
    <location>
        <begin position="193"/>
        <end position="214"/>
    </location>
</feature>
<keyword evidence="3 6" id="KW-0812">Transmembrane</keyword>
<feature type="transmembrane region" description="Helical" evidence="6">
    <location>
        <begin position="55"/>
        <end position="83"/>
    </location>
</feature>
<dbReference type="PANTHER" id="PTHR30086:SF14">
    <property type="entry name" value="HOMOSERINE_HOMOSERINE LACTONE EFFLUX PROTEIN"/>
    <property type="match status" value="1"/>
</dbReference>
<evidence type="ECO:0000313" key="7">
    <source>
        <dbReference type="EMBL" id="GAA3649857.1"/>
    </source>
</evidence>
<comment type="subcellular location">
    <subcellularLocation>
        <location evidence="1">Cell membrane</location>
        <topology evidence="1">Multi-pass membrane protein</topology>
    </subcellularLocation>
</comment>
<evidence type="ECO:0000256" key="2">
    <source>
        <dbReference type="ARBA" id="ARBA00022475"/>
    </source>
</evidence>
<evidence type="ECO:0000256" key="6">
    <source>
        <dbReference type="SAM" id="Phobius"/>
    </source>
</evidence>
<keyword evidence="8" id="KW-1185">Reference proteome</keyword>
<evidence type="ECO:0000256" key="1">
    <source>
        <dbReference type="ARBA" id="ARBA00004651"/>
    </source>
</evidence>
<keyword evidence="5 6" id="KW-0472">Membrane</keyword>
<accession>A0ABP7B5B7</accession>